<evidence type="ECO:0000313" key="7">
    <source>
        <dbReference type="Proteomes" id="UP001161017"/>
    </source>
</evidence>
<dbReference type="SUPFAM" id="SSF48403">
    <property type="entry name" value="Ankyrin repeat"/>
    <property type="match status" value="1"/>
</dbReference>
<dbReference type="GO" id="GO:0004672">
    <property type="term" value="F:protein kinase activity"/>
    <property type="evidence" value="ECO:0007669"/>
    <property type="project" value="InterPro"/>
</dbReference>
<dbReference type="Gene3D" id="1.10.510.10">
    <property type="entry name" value="Transferase(Phosphotransferase) domain 1"/>
    <property type="match status" value="1"/>
</dbReference>
<dbReference type="GO" id="GO:0019706">
    <property type="term" value="F:protein-cysteine S-palmitoyltransferase activity"/>
    <property type="evidence" value="ECO:0007669"/>
    <property type="project" value="UniProtKB-EC"/>
</dbReference>
<dbReference type="PROSITE" id="PS50297">
    <property type="entry name" value="ANK_REP_REGION"/>
    <property type="match status" value="3"/>
</dbReference>
<dbReference type="InterPro" id="IPR011009">
    <property type="entry name" value="Kinase-like_dom_sf"/>
</dbReference>
<accession>A0AA43QK75</accession>
<feature type="repeat" description="ANK" evidence="4">
    <location>
        <begin position="782"/>
        <end position="814"/>
    </location>
</feature>
<dbReference type="GO" id="GO:0005524">
    <property type="term" value="F:ATP binding"/>
    <property type="evidence" value="ECO:0007669"/>
    <property type="project" value="InterPro"/>
</dbReference>
<name>A0AA43QK75_9LECA</name>
<feature type="repeat" description="ANK" evidence="4">
    <location>
        <begin position="617"/>
        <end position="642"/>
    </location>
</feature>
<dbReference type="PANTHER" id="PTHR24161:SF85">
    <property type="entry name" value="PALMITOYLTRANSFERASE HIP14"/>
    <property type="match status" value="1"/>
</dbReference>
<evidence type="ECO:0000256" key="3">
    <source>
        <dbReference type="ARBA" id="ARBA00023043"/>
    </source>
</evidence>
<dbReference type="PROSITE" id="PS50011">
    <property type="entry name" value="PROTEIN_KINASE_DOM"/>
    <property type="match status" value="1"/>
</dbReference>
<dbReference type="EC" id="2.3.1.225" evidence="1"/>
<dbReference type="InterPro" id="IPR036770">
    <property type="entry name" value="Ankyrin_rpt-contain_sf"/>
</dbReference>
<proteinExistence type="predicted"/>
<dbReference type="Pfam" id="PF12796">
    <property type="entry name" value="Ank_2"/>
    <property type="match status" value="1"/>
</dbReference>
<sequence length="908" mass="103652">MSLLELLKDAYSAHKNYEGRHFVPFEAARQIVTGKRVDDWSQSHPLCLEHGSTCPERNNLIRKILYRNIYVFVVLIFAELEFLTKGLLASGSKDAMLFDNGLFERYCISAELSAEQKQSLVKCRSYVAVKFSDRRSQDIPVDAVLPFLKRESLDKYGSFGVIYRVTIPAYHLQGFSHEGTLIILAQTIVAEKRIRPMTDPSQGDWQKLSREVETLKRRKDHPSIISLLASYTKETDESGHYVKMLHLLFPLAEMDLADWMNRSQIPLNIAEFSRQERQRFVYRSMLAVVSGVSYLHQEIDGMVTAHHDLKPRNILLVNGTLKIADLGHSHLRPLLQGSATEGASGLGTYEYQPPEYWNKYGSRANVRHGRQFDIWAMGCIILEMAILVVDDWQTNMVTQFRTQRKANQERDRKSPGSVQAVSDASFHNNLSVVKGWIDRLRAYHDSQQLNNVLDIVVGMLAPEPRNRLHAWEVELDLYETLKPLDHLVPDPEGDLCVPPRPIDVDEMELRLQWQELYDLTETPLHRAAKSNNRKRIIRLWELGWPIWFPDQGSGRNPDQGSGKGVTPQDIMKSSQNVEIRELERDSRQLIYYASDGNIEQVQELFRRGLGPLMADAHGNSALHEAIKFPNIDMVDFLLQSKAKEQLMLPERFRMDLTKYNLPLHIAAGVGFVAALERMMRYRLDINALNSSGKTPLYLATFGDHFGAVQLLLENKAQLLPSEHKRRITDTPLHAAVDHRTDYTARYTGTGRPESHTTAVRVDILNLLLEADGAPECLDRLDRQVTPLHLALQNGYVNLFNILLQRGASVHNVGHVDANKGNILYTVAKYDRPQILKLCIDRFSLKDFEVERPRVPSSTPLELAQKNGHREVARLMKKRIGELRGSAGDDSGSWRNFAILERLKRLFIS</sequence>
<dbReference type="CDD" id="cd00180">
    <property type="entry name" value="PKc"/>
    <property type="match status" value="1"/>
</dbReference>
<keyword evidence="7" id="KW-1185">Reference proteome</keyword>
<dbReference type="Gene3D" id="1.25.40.20">
    <property type="entry name" value="Ankyrin repeat-containing domain"/>
    <property type="match status" value="1"/>
</dbReference>
<feature type="domain" description="Protein kinase" evidence="5">
    <location>
        <begin position="148"/>
        <end position="481"/>
    </location>
</feature>
<dbReference type="Pfam" id="PF00023">
    <property type="entry name" value="Ank"/>
    <property type="match status" value="2"/>
</dbReference>
<dbReference type="PROSITE" id="PS50088">
    <property type="entry name" value="ANK_REPEAT"/>
    <property type="match status" value="3"/>
</dbReference>
<reference evidence="6" key="1">
    <citation type="journal article" date="2023" name="Genome Biol. Evol.">
        <title>First Whole Genome Sequence and Flow Cytometry Genome Size Data for the Lichen-Forming Fungus Ramalina farinacea (Ascomycota).</title>
        <authorList>
            <person name="Llewellyn T."/>
            <person name="Mian S."/>
            <person name="Hill R."/>
            <person name="Leitch I.J."/>
            <person name="Gaya E."/>
        </authorList>
    </citation>
    <scope>NUCLEOTIDE SEQUENCE</scope>
    <source>
        <strain evidence="6">LIQ254RAFAR</strain>
    </source>
</reference>
<feature type="repeat" description="ANK" evidence="4">
    <location>
        <begin position="691"/>
        <end position="723"/>
    </location>
</feature>
<organism evidence="6 7">
    <name type="scientific">Ramalina farinacea</name>
    <dbReference type="NCBI Taxonomy" id="258253"/>
    <lineage>
        <taxon>Eukaryota</taxon>
        <taxon>Fungi</taxon>
        <taxon>Dikarya</taxon>
        <taxon>Ascomycota</taxon>
        <taxon>Pezizomycotina</taxon>
        <taxon>Lecanoromycetes</taxon>
        <taxon>OSLEUM clade</taxon>
        <taxon>Lecanoromycetidae</taxon>
        <taxon>Lecanorales</taxon>
        <taxon>Lecanorineae</taxon>
        <taxon>Ramalinaceae</taxon>
        <taxon>Ramalina</taxon>
    </lineage>
</organism>
<evidence type="ECO:0000313" key="6">
    <source>
        <dbReference type="EMBL" id="MDI1488023.1"/>
    </source>
</evidence>
<dbReference type="Pfam" id="PF00069">
    <property type="entry name" value="Pkinase"/>
    <property type="match status" value="1"/>
</dbReference>
<evidence type="ECO:0000256" key="4">
    <source>
        <dbReference type="PROSITE-ProRule" id="PRU00023"/>
    </source>
</evidence>
<protein>
    <recommendedName>
        <fullName evidence="1">protein S-acyltransferase</fullName>
        <ecNumber evidence="1">2.3.1.225</ecNumber>
    </recommendedName>
</protein>
<gene>
    <name evidence="6" type="ORF">OHK93_007297</name>
</gene>
<dbReference type="EMBL" id="JAPUFD010000006">
    <property type="protein sequence ID" value="MDI1488023.1"/>
    <property type="molecule type" value="Genomic_DNA"/>
</dbReference>
<evidence type="ECO:0000256" key="2">
    <source>
        <dbReference type="ARBA" id="ARBA00022737"/>
    </source>
</evidence>
<dbReference type="PANTHER" id="PTHR24161">
    <property type="entry name" value="ANK_REP_REGION DOMAIN-CONTAINING PROTEIN-RELATED"/>
    <property type="match status" value="1"/>
</dbReference>
<dbReference type="SMART" id="SM00220">
    <property type="entry name" value="S_TKc"/>
    <property type="match status" value="1"/>
</dbReference>
<dbReference type="Gene3D" id="3.30.200.20">
    <property type="entry name" value="Phosphorylase Kinase, domain 1"/>
    <property type="match status" value="1"/>
</dbReference>
<evidence type="ECO:0000259" key="5">
    <source>
        <dbReference type="PROSITE" id="PS50011"/>
    </source>
</evidence>
<dbReference type="InterPro" id="IPR000719">
    <property type="entry name" value="Prot_kinase_dom"/>
</dbReference>
<dbReference type="SUPFAM" id="SSF56112">
    <property type="entry name" value="Protein kinase-like (PK-like)"/>
    <property type="match status" value="1"/>
</dbReference>
<keyword evidence="3 4" id="KW-0040">ANK repeat</keyword>
<dbReference type="Proteomes" id="UP001161017">
    <property type="component" value="Unassembled WGS sequence"/>
</dbReference>
<keyword evidence="2" id="KW-0677">Repeat</keyword>
<comment type="caution">
    <text evidence="6">The sequence shown here is derived from an EMBL/GenBank/DDBJ whole genome shotgun (WGS) entry which is preliminary data.</text>
</comment>
<dbReference type="SMART" id="SM00248">
    <property type="entry name" value="ANK"/>
    <property type="match status" value="7"/>
</dbReference>
<dbReference type="AlphaFoldDB" id="A0AA43QK75"/>
<dbReference type="InterPro" id="IPR002110">
    <property type="entry name" value="Ankyrin_rpt"/>
</dbReference>
<evidence type="ECO:0000256" key="1">
    <source>
        <dbReference type="ARBA" id="ARBA00012210"/>
    </source>
</evidence>